<dbReference type="Pfam" id="PF02909">
    <property type="entry name" value="TetR_C_1"/>
    <property type="match status" value="1"/>
</dbReference>
<dbReference type="PANTHER" id="PTHR30055:SF151">
    <property type="entry name" value="TRANSCRIPTIONAL REGULATORY PROTEIN"/>
    <property type="match status" value="1"/>
</dbReference>
<dbReference type="InterPro" id="IPR003012">
    <property type="entry name" value="Tet_transcr_reg_TetR"/>
</dbReference>
<evidence type="ECO:0000256" key="5">
    <source>
        <dbReference type="PROSITE-ProRule" id="PRU00335"/>
    </source>
</evidence>
<reference evidence="7 8" key="1">
    <citation type="submission" date="2018-10" db="EMBL/GenBank/DDBJ databases">
        <title>Tessaracoccus antarcticuss sp. nov., isolated from sediment.</title>
        <authorList>
            <person name="Zhou L.Y."/>
            <person name="Du Z.J."/>
        </authorList>
    </citation>
    <scope>NUCLEOTIDE SEQUENCE [LARGE SCALE GENOMIC DNA]</scope>
    <source>
        <strain evidence="7 8">JDX10</strain>
    </source>
</reference>
<dbReference type="PRINTS" id="PR00455">
    <property type="entry name" value="HTHTETR"/>
</dbReference>
<dbReference type="SUPFAM" id="SSF48498">
    <property type="entry name" value="Tetracyclin repressor-like, C-terminal domain"/>
    <property type="match status" value="1"/>
</dbReference>
<evidence type="ECO:0000313" key="7">
    <source>
        <dbReference type="EMBL" id="RMB57742.1"/>
    </source>
</evidence>
<comment type="caution">
    <text evidence="7">The sequence shown here is derived from an EMBL/GenBank/DDBJ whole genome shotgun (WGS) entry which is preliminary data.</text>
</comment>
<evidence type="ECO:0000313" key="8">
    <source>
        <dbReference type="Proteomes" id="UP000275256"/>
    </source>
</evidence>
<dbReference type="InterPro" id="IPR009057">
    <property type="entry name" value="Homeodomain-like_sf"/>
</dbReference>
<dbReference type="InterPro" id="IPR004111">
    <property type="entry name" value="Repressor_TetR_C"/>
</dbReference>
<accession>A0A3M0G642</accession>
<dbReference type="Gene3D" id="1.10.357.10">
    <property type="entry name" value="Tetracycline Repressor, domain 2"/>
    <property type="match status" value="1"/>
</dbReference>
<sequence length="190" mass="20449">MALTAERIVEASLAILDEYGLADMTMRRVAEALGVKAGALYWHFPNKQTLLAAVADQVLDGLETLSRPDGNWLGEWAAAVRFLLLAHRDAAELVASTRAMGLGRVDPAAQAREVLVARGATEDEAEGVAQAFMHFVLGHVMEEQTQSQLAALGVIGGFDGERSQRHFDWGVRLLVAGSERGVAQTAARLE</sequence>
<dbReference type="PROSITE" id="PS50977">
    <property type="entry name" value="HTH_TETR_2"/>
    <property type="match status" value="1"/>
</dbReference>
<dbReference type="GO" id="GO:0045892">
    <property type="term" value="P:negative regulation of DNA-templated transcription"/>
    <property type="evidence" value="ECO:0007669"/>
    <property type="project" value="InterPro"/>
</dbReference>
<keyword evidence="4" id="KW-0804">Transcription</keyword>
<organism evidence="7 8">
    <name type="scientific">Tessaracoccus antarcticus</name>
    <dbReference type="NCBI Taxonomy" id="2479848"/>
    <lineage>
        <taxon>Bacteria</taxon>
        <taxon>Bacillati</taxon>
        <taxon>Actinomycetota</taxon>
        <taxon>Actinomycetes</taxon>
        <taxon>Propionibacteriales</taxon>
        <taxon>Propionibacteriaceae</taxon>
        <taxon>Tessaracoccus</taxon>
    </lineage>
</organism>
<feature type="domain" description="HTH tetR-type" evidence="6">
    <location>
        <begin position="2"/>
        <end position="62"/>
    </location>
</feature>
<dbReference type="Proteomes" id="UP000275256">
    <property type="component" value="Unassembled WGS sequence"/>
</dbReference>
<evidence type="ECO:0000256" key="3">
    <source>
        <dbReference type="ARBA" id="ARBA00023125"/>
    </source>
</evidence>
<dbReference type="InterPro" id="IPR050109">
    <property type="entry name" value="HTH-type_TetR-like_transc_reg"/>
</dbReference>
<dbReference type="OrthoDB" id="3819648at2"/>
<keyword evidence="8" id="KW-1185">Reference proteome</keyword>
<dbReference type="SUPFAM" id="SSF46689">
    <property type="entry name" value="Homeodomain-like"/>
    <property type="match status" value="1"/>
</dbReference>
<keyword evidence="1" id="KW-0678">Repressor</keyword>
<dbReference type="EMBL" id="REFW01000005">
    <property type="protein sequence ID" value="RMB57742.1"/>
    <property type="molecule type" value="Genomic_DNA"/>
</dbReference>
<feature type="DNA-binding region" description="H-T-H motif" evidence="5">
    <location>
        <begin position="25"/>
        <end position="44"/>
    </location>
</feature>
<protein>
    <submittedName>
        <fullName evidence="7">TetR family transcriptional regulator</fullName>
    </submittedName>
</protein>
<dbReference type="InterPro" id="IPR036271">
    <property type="entry name" value="Tet_transcr_reg_TetR-rel_C_sf"/>
</dbReference>
<name>A0A3M0G642_9ACTN</name>
<evidence type="ECO:0000256" key="4">
    <source>
        <dbReference type="ARBA" id="ARBA00023163"/>
    </source>
</evidence>
<gene>
    <name evidence="7" type="ORF">EAX62_14825</name>
</gene>
<dbReference type="PRINTS" id="PR00400">
    <property type="entry name" value="TETREPRESSOR"/>
</dbReference>
<dbReference type="Pfam" id="PF00440">
    <property type="entry name" value="TetR_N"/>
    <property type="match status" value="1"/>
</dbReference>
<dbReference type="GO" id="GO:0003700">
    <property type="term" value="F:DNA-binding transcription factor activity"/>
    <property type="evidence" value="ECO:0007669"/>
    <property type="project" value="TreeGrafter"/>
</dbReference>
<dbReference type="AlphaFoldDB" id="A0A3M0G642"/>
<dbReference type="GO" id="GO:0046677">
    <property type="term" value="P:response to antibiotic"/>
    <property type="evidence" value="ECO:0007669"/>
    <property type="project" value="InterPro"/>
</dbReference>
<evidence type="ECO:0000256" key="1">
    <source>
        <dbReference type="ARBA" id="ARBA00022491"/>
    </source>
</evidence>
<keyword evidence="3 5" id="KW-0238">DNA-binding</keyword>
<dbReference type="PANTHER" id="PTHR30055">
    <property type="entry name" value="HTH-TYPE TRANSCRIPTIONAL REGULATOR RUTR"/>
    <property type="match status" value="1"/>
</dbReference>
<dbReference type="GO" id="GO:0000976">
    <property type="term" value="F:transcription cis-regulatory region binding"/>
    <property type="evidence" value="ECO:0007669"/>
    <property type="project" value="TreeGrafter"/>
</dbReference>
<dbReference type="InterPro" id="IPR001647">
    <property type="entry name" value="HTH_TetR"/>
</dbReference>
<proteinExistence type="predicted"/>
<keyword evidence="2" id="KW-0805">Transcription regulation</keyword>
<evidence type="ECO:0000259" key="6">
    <source>
        <dbReference type="PROSITE" id="PS50977"/>
    </source>
</evidence>
<dbReference type="Gene3D" id="1.10.10.60">
    <property type="entry name" value="Homeodomain-like"/>
    <property type="match status" value="1"/>
</dbReference>
<dbReference type="RefSeq" id="WP_121902521.1">
    <property type="nucleotide sequence ID" value="NZ_REFW01000005.1"/>
</dbReference>
<evidence type="ECO:0000256" key="2">
    <source>
        <dbReference type="ARBA" id="ARBA00023015"/>
    </source>
</evidence>